<dbReference type="RefSeq" id="WP_141448308.1">
    <property type="nucleotide sequence ID" value="NZ_CP041217.1"/>
</dbReference>
<evidence type="ECO:0000313" key="3">
    <source>
        <dbReference type="Proteomes" id="UP000316968"/>
    </source>
</evidence>
<accession>A0A4Y6UXA6</accession>
<feature type="compositionally biased region" description="Low complexity" evidence="1">
    <location>
        <begin position="279"/>
        <end position="301"/>
    </location>
</feature>
<dbReference type="OrthoDB" id="2679511at2"/>
<keyword evidence="3" id="KW-1185">Reference proteome</keyword>
<protein>
    <submittedName>
        <fullName evidence="2">Uncharacterized protein</fullName>
    </submittedName>
</protein>
<dbReference type="EMBL" id="CP041217">
    <property type="protein sequence ID" value="QDH21764.1"/>
    <property type="molecule type" value="Genomic_DNA"/>
</dbReference>
<dbReference type="AlphaFoldDB" id="A0A4Y6UXA6"/>
<proteinExistence type="predicted"/>
<evidence type="ECO:0000256" key="1">
    <source>
        <dbReference type="SAM" id="MobiDB-lite"/>
    </source>
</evidence>
<feature type="region of interest" description="Disordered" evidence="1">
    <location>
        <begin position="247"/>
        <end position="318"/>
    </location>
</feature>
<reference evidence="2 3" key="1">
    <citation type="submission" date="2019-06" db="EMBL/GenBank/DDBJ databases">
        <title>Saccharibacillus brassicae sp. nov., an endophytic bacterium isolated from Chinese cabbage seeds (Brassica pekinensis).</title>
        <authorList>
            <person name="Jiang L."/>
            <person name="Lee J."/>
            <person name="Kim S.W."/>
        </authorList>
    </citation>
    <scope>NUCLEOTIDE SEQUENCE [LARGE SCALE GENOMIC DNA]</scope>
    <source>
        <strain evidence="3">KCTC 43072 / ATSA2</strain>
    </source>
</reference>
<gene>
    <name evidence="2" type="ORF">FFV09_13445</name>
</gene>
<dbReference type="Proteomes" id="UP000316968">
    <property type="component" value="Chromosome"/>
</dbReference>
<name>A0A4Y6UXA6_SACBS</name>
<evidence type="ECO:0000313" key="2">
    <source>
        <dbReference type="EMBL" id="QDH21764.1"/>
    </source>
</evidence>
<dbReference type="KEGG" id="saca:FFV09_13445"/>
<sequence>METYVWLATAAFAIWIYEQARRALGRQAANRERRLRAALETLGSAAARLDAAMAAPEPAAAPNGELRERLLLCQGMQGFASDLDGHLALYLEDGEADRLPLLHRALHRELERTRHELGLLLEREERPSWGGGFLRLLKPALVPVLLAAAGAAVWQYAREPELDGSPWLPLLRLLSWLLAALLAARLLEPGYRAERPVLRRLVPLLAAAPALLNAPLGAEAAPWLLAAQLVLAALGFAALRPADAKRRERPYAGHSPQLHPSTERASTFPKRSSGGPGHAGHAAHAAQRPLEAPVEAAAPAGPGRPEPGPEAEGALSPR</sequence>
<organism evidence="2 3">
    <name type="scientific">Saccharibacillus brassicae</name>
    <dbReference type="NCBI Taxonomy" id="2583377"/>
    <lineage>
        <taxon>Bacteria</taxon>
        <taxon>Bacillati</taxon>
        <taxon>Bacillota</taxon>
        <taxon>Bacilli</taxon>
        <taxon>Bacillales</taxon>
        <taxon>Paenibacillaceae</taxon>
        <taxon>Saccharibacillus</taxon>
    </lineage>
</organism>